<feature type="domain" description="Glycoside hydrolase 120 insertion" evidence="2">
    <location>
        <begin position="79"/>
        <end position="189"/>
    </location>
</feature>
<evidence type="ECO:0000313" key="3">
    <source>
        <dbReference type="EMBL" id="KMW18781.1"/>
    </source>
</evidence>
<reference evidence="3 4" key="1">
    <citation type="submission" date="2011-04" db="EMBL/GenBank/DDBJ databases">
        <title>The Genome Sequence of Clostridium citroniae WAL-19142.</title>
        <authorList>
            <consortium name="The Broad Institute Genome Sequencing Platform"/>
            <person name="Earl A."/>
            <person name="Ward D."/>
            <person name="Feldgarden M."/>
            <person name="Gevers D."/>
            <person name="Warren Y.A."/>
            <person name="Tyrrell K.L."/>
            <person name="Citron D.M."/>
            <person name="Goldstein E.J."/>
            <person name="Daigneault M."/>
            <person name="Allen-Vercoe E."/>
            <person name="Young S.K."/>
            <person name="Zeng Q."/>
            <person name="Gargeya S."/>
            <person name="Fitzgerald M."/>
            <person name="Haas B."/>
            <person name="Abouelleil A."/>
            <person name="Alvarado L."/>
            <person name="Arachchi H.M."/>
            <person name="Berlin A."/>
            <person name="Brown A."/>
            <person name="Chapman S.B."/>
            <person name="Chen Z."/>
            <person name="Dunbar C."/>
            <person name="Freedman E."/>
            <person name="Gearin G."/>
            <person name="Gellesch M."/>
            <person name="Goldberg J."/>
            <person name="Griggs A."/>
            <person name="Gujja S."/>
            <person name="Heilman E.R."/>
            <person name="Heiman D."/>
            <person name="Howarth C."/>
            <person name="Larson L."/>
            <person name="Lui A."/>
            <person name="MacDonald P.J."/>
            <person name="Mehta T."/>
            <person name="Montmayeur A."/>
            <person name="Murphy C."/>
            <person name="Neiman D."/>
            <person name="Pearson M."/>
            <person name="Priest M."/>
            <person name="Roberts A."/>
            <person name="Saif S."/>
            <person name="Shea T."/>
            <person name="Shenoy N."/>
            <person name="Sisk P."/>
            <person name="Stolte C."/>
            <person name="Sykes S."/>
            <person name="White J."/>
            <person name="Yandava C."/>
            <person name="Wortman J."/>
            <person name="Nusbaum C."/>
            <person name="Birren B."/>
        </authorList>
    </citation>
    <scope>NUCLEOTIDE SEQUENCE [LARGE SCALE GENOMIC DNA]</scope>
    <source>
        <strain evidence="3 4">WAL-19142</strain>
    </source>
</reference>
<dbReference type="InterPro" id="IPR013780">
    <property type="entry name" value="Glyco_hydro_b"/>
</dbReference>
<dbReference type="OrthoDB" id="9765222at2"/>
<organism evidence="3 4">
    <name type="scientific">[Clostridium] citroniae WAL-19142</name>
    <dbReference type="NCBI Taxonomy" id="742734"/>
    <lineage>
        <taxon>Bacteria</taxon>
        <taxon>Bacillati</taxon>
        <taxon>Bacillota</taxon>
        <taxon>Clostridia</taxon>
        <taxon>Lachnospirales</taxon>
        <taxon>Lachnospiraceae</taxon>
        <taxon>Enterocloster</taxon>
    </lineage>
</organism>
<gene>
    <name evidence="3" type="ORF">HMPREF9470_02885</name>
</gene>
<dbReference type="AlphaFoldDB" id="A0A0J9C2W8"/>
<feature type="domain" description="Right handed beta helix" evidence="1">
    <location>
        <begin position="240"/>
        <end position="389"/>
    </location>
</feature>
<proteinExistence type="predicted"/>
<dbReference type="InterPro" id="IPR039448">
    <property type="entry name" value="Beta_helix"/>
</dbReference>
<dbReference type="Pfam" id="PF21258">
    <property type="entry name" value="Glyco_hydro_120_ins"/>
    <property type="match status" value="1"/>
</dbReference>
<dbReference type="EMBL" id="ADLK01000022">
    <property type="protein sequence ID" value="KMW18781.1"/>
    <property type="molecule type" value="Genomic_DNA"/>
</dbReference>
<dbReference type="GeneID" id="93163377"/>
<dbReference type="Gene3D" id="2.60.40.1180">
    <property type="entry name" value="Golgi alpha-mannosidase II"/>
    <property type="match status" value="1"/>
</dbReference>
<dbReference type="SUPFAM" id="SSF51126">
    <property type="entry name" value="Pectin lyase-like"/>
    <property type="match status" value="1"/>
</dbReference>
<protein>
    <submittedName>
        <fullName evidence="3">Uncharacterized protein</fullName>
    </submittedName>
</protein>
<dbReference type="SMART" id="SM00710">
    <property type="entry name" value="PbH1"/>
    <property type="match status" value="3"/>
</dbReference>
<comment type="caution">
    <text evidence="3">The sequence shown here is derived from an EMBL/GenBank/DDBJ whole genome shotgun (WGS) entry which is preliminary data.</text>
</comment>
<accession>A0A0J9C2W8</accession>
<dbReference type="InterPro" id="IPR049169">
    <property type="entry name" value="Glyco_hydro_120_ins"/>
</dbReference>
<dbReference type="Pfam" id="PF13229">
    <property type="entry name" value="Beta_helix"/>
    <property type="match status" value="1"/>
</dbReference>
<dbReference type="PANTHER" id="PTHR36453">
    <property type="entry name" value="SECRETED PROTEIN-RELATED"/>
    <property type="match status" value="1"/>
</dbReference>
<sequence length="665" mass="76134">MEYYVSAKGSLTGDGSRQAPFCRITQAAEIALPGDKVIVAPGIYRECVNPKHGGTSDWDRIVYCSEVPGAAVISGAEEIKEWTHVKDDTWMTRIPDGFFSGYNPYTTEVYGDWYRGLGRVNHVGQVYCNGQALYEEDSLDKLYSDEPLEWAWDREYSRQHKWYTVQDGDSTVIYARFPDGTPAENLVEINVRRRVFFPEQTHTNYITVSGFVLKQAATQWAPPTAFQDGLIGPHWSVGWIIEDCEISDSRCSGVSLGKCWHPSDNRWTKDRIKSGTQLERDLVHYAQHTGWSKETVGSHIVRRNKIFNCGQTGIVGHLGGIFSLIEGNEIHHINTYGEFSGSELGGIKLHGAIDTVIRRNHIHHCHRGIWLDWQTQGTRVSCNLFHDNHGEEDTRISEDLYIEVSHGPALVDNNLFLSRFALRERSQGLAFVHNIIAGPIDIGSSEGRFTPYHFPHETDIMGCMTINNGDDRFYNNIFIQPDLPEEKRQVRNPEVARLVGMNPQVNIEAGLHIYDDYPLHDEYYYQFTDEGTPETSWGRRYDYNSHLPMYVSGNAYFNGAKPYAKERLNYVDRENRIYFELVKKEGAYYFRTNLYDHLPQMETEFVSTSMLGNAFETEQPYENPDGSPLRIEEDFLGIRRGQHPTPGPFEYTGEGRNFKELRVLP</sequence>
<dbReference type="Proteomes" id="UP000037392">
    <property type="component" value="Unassembled WGS sequence"/>
</dbReference>
<evidence type="ECO:0000313" key="4">
    <source>
        <dbReference type="Proteomes" id="UP000037392"/>
    </source>
</evidence>
<dbReference type="PATRIC" id="fig|742734.4.peg.3089"/>
<name>A0A0J9C2W8_9FIRM</name>
<dbReference type="InterPro" id="IPR012334">
    <property type="entry name" value="Pectin_lyas_fold"/>
</dbReference>
<dbReference type="RefSeq" id="WP_048930087.1">
    <property type="nucleotide sequence ID" value="NZ_KQ235878.1"/>
</dbReference>
<dbReference type="Gene3D" id="2.160.20.10">
    <property type="entry name" value="Single-stranded right-handed beta-helix, Pectin lyase-like"/>
    <property type="match status" value="1"/>
</dbReference>
<evidence type="ECO:0000259" key="2">
    <source>
        <dbReference type="Pfam" id="PF21258"/>
    </source>
</evidence>
<dbReference type="InterPro" id="IPR011050">
    <property type="entry name" value="Pectin_lyase_fold/virulence"/>
</dbReference>
<dbReference type="PANTHER" id="PTHR36453:SF1">
    <property type="entry name" value="RIGHT HANDED BETA HELIX DOMAIN-CONTAINING PROTEIN"/>
    <property type="match status" value="1"/>
</dbReference>
<dbReference type="InterPro" id="IPR006626">
    <property type="entry name" value="PbH1"/>
</dbReference>
<evidence type="ECO:0000259" key="1">
    <source>
        <dbReference type="Pfam" id="PF13229"/>
    </source>
</evidence>